<dbReference type="SUPFAM" id="SSF82861">
    <property type="entry name" value="Mechanosensitive channel protein MscS (YggB), transmembrane region"/>
    <property type="match status" value="1"/>
</dbReference>
<dbReference type="Gene3D" id="3.30.70.100">
    <property type="match status" value="1"/>
</dbReference>
<evidence type="ECO:0000256" key="5">
    <source>
        <dbReference type="ARBA" id="ARBA00022989"/>
    </source>
</evidence>
<evidence type="ECO:0000256" key="8">
    <source>
        <dbReference type="SAM" id="SignalP"/>
    </source>
</evidence>
<evidence type="ECO:0000256" key="1">
    <source>
        <dbReference type="ARBA" id="ARBA00004651"/>
    </source>
</evidence>
<evidence type="ECO:0000259" key="12">
    <source>
        <dbReference type="Pfam" id="PF21082"/>
    </source>
</evidence>
<comment type="subcellular location">
    <subcellularLocation>
        <location evidence="1">Cell membrane</location>
        <topology evidence="1">Multi-pass membrane protein</topology>
    </subcellularLocation>
</comment>
<evidence type="ECO:0000313" key="14">
    <source>
        <dbReference type="Proteomes" id="UP000306324"/>
    </source>
</evidence>
<feature type="domain" description="Mechanosensitive ion channel inner membrane" evidence="10">
    <location>
        <begin position="515"/>
        <end position="854"/>
    </location>
</feature>
<dbReference type="Gene3D" id="2.30.30.60">
    <property type="match status" value="1"/>
</dbReference>
<dbReference type="EMBL" id="SWAD01000092">
    <property type="protein sequence ID" value="TMQ75491.1"/>
    <property type="molecule type" value="Genomic_DNA"/>
</dbReference>
<keyword evidence="14" id="KW-1185">Reference proteome</keyword>
<keyword evidence="3" id="KW-1003">Cell membrane</keyword>
<dbReference type="OrthoDB" id="9799209at2"/>
<evidence type="ECO:0000256" key="4">
    <source>
        <dbReference type="ARBA" id="ARBA00022692"/>
    </source>
</evidence>
<dbReference type="Pfam" id="PF12795">
    <property type="entry name" value="MscS_porin"/>
    <property type="match status" value="1"/>
</dbReference>
<feature type="transmembrane region" description="Helical" evidence="7">
    <location>
        <begin position="564"/>
        <end position="582"/>
    </location>
</feature>
<evidence type="ECO:0000256" key="7">
    <source>
        <dbReference type="SAM" id="Phobius"/>
    </source>
</evidence>
<keyword evidence="4 7" id="KW-0812">Transmembrane</keyword>
<dbReference type="InterPro" id="IPR006685">
    <property type="entry name" value="MscS_channel_2nd"/>
</dbReference>
<evidence type="ECO:0000259" key="9">
    <source>
        <dbReference type="Pfam" id="PF00924"/>
    </source>
</evidence>
<feature type="domain" description="Mechanosensitive ion channel MscS porin" evidence="11">
    <location>
        <begin position="54"/>
        <end position="291"/>
    </location>
</feature>
<dbReference type="InterPro" id="IPR052702">
    <property type="entry name" value="MscS-like_channel"/>
</dbReference>
<evidence type="ECO:0000313" key="13">
    <source>
        <dbReference type="EMBL" id="TMQ75491.1"/>
    </source>
</evidence>
<feature type="transmembrane region" description="Helical" evidence="7">
    <location>
        <begin position="705"/>
        <end position="726"/>
    </location>
</feature>
<dbReference type="AlphaFoldDB" id="A0A5S4EJK5"/>
<dbReference type="GO" id="GO:0005886">
    <property type="term" value="C:plasma membrane"/>
    <property type="evidence" value="ECO:0007669"/>
    <property type="project" value="UniProtKB-SubCell"/>
</dbReference>
<organism evidence="13 14">
    <name type="scientific">Candidatus Accumulibacter phosphatis</name>
    <dbReference type="NCBI Taxonomy" id="327160"/>
    <lineage>
        <taxon>Bacteria</taxon>
        <taxon>Pseudomonadati</taxon>
        <taxon>Pseudomonadota</taxon>
        <taxon>Betaproteobacteria</taxon>
        <taxon>Candidatus Accumulibacter</taxon>
    </lineage>
</organism>
<dbReference type="SUPFAM" id="SSF50182">
    <property type="entry name" value="Sm-like ribonucleoproteins"/>
    <property type="match status" value="1"/>
</dbReference>
<keyword evidence="8" id="KW-0732">Signal</keyword>
<dbReference type="InterPro" id="IPR025692">
    <property type="entry name" value="MscS_IM_dom1"/>
</dbReference>
<dbReference type="PANTHER" id="PTHR30347">
    <property type="entry name" value="POTASSIUM CHANNEL RELATED"/>
    <property type="match status" value="1"/>
</dbReference>
<dbReference type="Pfam" id="PF00924">
    <property type="entry name" value="MS_channel_2nd"/>
    <property type="match status" value="1"/>
</dbReference>
<feature type="domain" description="Mechanosensitive ion channel MscS C-terminal" evidence="12">
    <location>
        <begin position="1031"/>
        <end position="1114"/>
    </location>
</feature>
<dbReference type="InterPro" id="IPR011014">
    <property type="entry name" value="MscS_channel_TM-2"/>
</dbReference>
<protein>
    <submittedName>
        <fullName evidence="13">Potassium efflux system KefA protein / Small-conductance mechanosensitive channel</fullName>
    </submittedName>
</protein>
<dbReference type="InterPro" id="IPR049278">
    <property type="entry name" value="MS_channel_C"/>
</dbReference>
<feature type="transmembrane region" description="Helical" evidence="7">
    <location>
        <begin position="821"/>
        <end position="847"/>
    </location>
</feature>
<dbReference type="Pfam" id="PF12794">
    <property type="entry name" value="MscS_TM"/>
    <property type="match status" value="1"/>
</dbReference>
<name>A0A5S4EJK5_9PROT</name>
<evidence type="ECO:0000256" key="6">
    <source>
        <dbReference type="ARBA" id="ARBA00023136"/>
    </source>
</evidence>
<feature type="transmembrane region" description="Helical" evidence="7">
    <location>
        <begin position="867"/>
        <end position="888"/>
    </location>
</feature>
<feature type="transmembrane region" description="Helical" evidence="7">
    <location>
        <begin position="909"/>
        <end position="931"/>
    </location>
</feature>
<feature type="chain" id="PRO_5024370294" evidence="8">
    <location>
        <begin position="29"/>
        <end position="1147"/>
    </location>
</feature>
<dbReference type="InterPro" id="IPR011066">
    <property type="entry name" value="MscS_channel_C_sf"/>
</dbReference>
<dbReference type="Pfam" id="PF21082">
    <property type="entry name" value="MS_channel_3rd"/>
    <property type="match status" value="1"/>
</dbReference>
<feature type="transmembrane region" description="Helical" evidence="7">
    <location>
        <begin position="511"/>
        <end position="529"/>
    </location>
</feature>
<keyword evidence="5 7" id="KW-1133">Transmembrane helix</keyword>
<reference evidence="13 14" key="1">
    <citation type="submission" date="2019-04" db="EMBL/GenBank/DDBJ databases">
        <title>A novel phosphate-accumulating bacterium identified in bioreactor for phosphate removal from wastewater.</title>
        <authorList>
            <person name="Kotlyarov R.Y."/>
            <person name="Beletsky A.V."/>
            <person name="Kallistova A.Y."/>
            <person name="Dorofeev A.G."/>
            <person name="Nikolaev Y.Y."/>
            <person name="Pimenov N.V."/>
            <person name="Ravin N.V."/>
            <person name="Mardanov A.V."/>
        </authorList>
    </citation>
    <scope>NUCLEOTIDE SEQUENCE [LARGE SCALE GENOMIC DNA]</scope>
    <source>
        <strain evidence="13 14">Bin19</strain>
    </source>
</reference>
<proteinExistence type="inferred from homology"/>
<evidence type="ECO:0000259" key="11">
    <source>
        <dbReference type="Pfam" id="PF12795"/>
    </source>
</evidence>
<gene>
    <name evidence="13" type="ORF">ACCUM_1235</name>
</gene>
<evidence type="ECO:0000256" key="2">
    <source>
        <dbReference type="ARBA" id="ARBA00008017"/>
    </source>
</evidence>
<dbReference type="Gene3D" id="1.10.287.1260">
    <property type="match status" value="1"/>
</dbReference>
<dbReference type="InterPro" id="IPR010920">
    <property type="entry name" value="LSM_dom_sf"/>
</dbReference>
<sequence>MRRMSKSLPACLRPWLIILALCCGTLLAGEPTTSPGRRGIAPLLVTAEILQAKISQAEGNPELDAKGRAELIALYRDSLSNLTKIDAHAARADVFAESMRTAQQETDLVRQRIATLQAAEPPAAKIADAVAGGAEIARDLKREEADLAAVQALRADIERQLAYQENRPTTIRQTLATTQEQQRAIAAALQSTPASDEPERLGEARRWSLETRYVALSTQIQALDQELLSLPMKWDLLAATRDEKTVKLDRIGQRVRDLKALNNAWRVAQAQQAEQAAQRMLETVVGLSPALASFAEHNLMLARDLNAVTLPLAALDKEQAQAVQVAERIRANHKREQAATEISALSPGLGPLLLAHRQTLPDLKVYERKDRELAQRIAEVNVRRLRSLDEAARVANGPAAVAELAVGLPAEQTGALDATLHALVTQRQVLLGQQLESEAIYLDRLRKLHAAESEMREAARSYDSFLEKHLFWLGTQSRTQPHDVLRLLDEVQVLLTPARRSDLVRALEQEVFPSPVFWLGVLLALVLTWRQGRLTAAIEHTARHVGEPGADSFRYTARALGWSLLKAAPLPLLIAVISGLLLGHQGTALSHTVGTGLKSVAINLYVLLALRQISLPGGLGRVHLQWPESAANGLCIELGRLLWVFVPANVVGRLAMDLNPELNGGVVSRLALLLVTLAVAVFFYRVFHPRRGVLAHLRQQPHPALLFRLQPLWFPALLATPFVVLASTLNGYVYSAVIMMHSLLLSLWLACGLVLLDGLAWRWLTLLRQRAAYQIASDERAGESATDAAAYATPNAADGRTAPTVYAKVDLAAMTEDSRELLAIVTTLLALAGLYAIWSVVFPALTILDDITLWYRSTTIDGEDKRLPITLADLGLALLYLVSTVTLARRLPAVLDMILLERFRMSSGSRYTVTTLTTYGIVAGGTLLTLYTLGAQWSQVQWLAAAMSVGIGFGLQEIVANFISGLIILFERPVRVGDLITVGNTDGVVTKIRIRATTIRNADRQELVVPNKEFITGRLLNWSLSDPVTRVKVSVGVAYGTDIDSAHALMRAAADEHEHVLADPKPVVSFDAFGDNSLTLTLRAFVDDIDHRSTTVTDLHKAINRKFEQAGIAMAFPQRDLHFDPNSPLHVTIEDVRQEKTDAGNPR</sequence>
<evidence type="ECO:0000259" key="10">
    <source>
        <dbReference type="Pfam" id="PF12794"/>
    </source>
</evidence>
<feature type="signal peptide" evidence="8">
    <location>
        <begin position="1"/>
        <end position="28"/>
    </location>
</feature>
<comment type="similarity">
    <text evidence="2">Belongs to the MscS (TC 1.A.23) family.</text>
</comment>
<feature type="transmembrane region" description="Helical" evidence="7">
    <location>
        <begin position="943"/>
        <end position="970"/>
    </location>
</feature>
<feature type="transmembrane region" description="Helical" evidence="7">
    <location>
        <begin position="732"/>
        <end position="760"/>
    </location>
</feature>
<dbReference type="Proteomes" id="UP000306324">
    <property type="component" value="Unassembled WGS sequence"/>
</dbReference>
<dbReference type="PANTHER" id="PTHR30347:SF1">
    <property type="entry name" value="MECHANOSENSITIVE CHANNEL MSCK"/>
    <property type="match status" value="1"/>
</dbReference>
<accession>A0A5S4EJK5</accession>
<dbReference type="SUPFAM" id="SSF82689">
    <property type="entry name" value="Mechanosensitive channel protein MscS (YggB), C-terminal domain"/>
    <property type="match status" value="1"/>
</dbReference>
<feature type="domain" description="Mechanosensitive ion channel MscS" evidence="9">
    <location>
        <begin position="958"/>
        <end position="1023"/>
    </location>
</feature>
<evidence type="ECO:0000256" key="3">
    <source>
        <dbReference type="ARBA" id="ARBA00022475"/>
    </source>
</evidence>
<feature type="transmembrane region" description="Helical" evidence="7">
    <location>
        <begin position="666"/>
        <end position="684"/>
    </location>
</feature>
<comment type="caution">
    <text evidence="13">The sequence shown here is derived from an EMBL/GenBank/DDBJ whole genome shotgun (WGS) entry which is preliminary data.</text>
</comment>
<keyword evidence="6 7" id="KW-0472">Membrane</keyword>
<dbReference type="InterPro" id="IPR024393">
    <property type="entry name" value="MscS_porin"/>
</dbReference>
<dbReference type="InterPro" id="IPR023408">
    <property type="entry name" value="MscS_beta-dom_sf"/>
</dbReference>
<dbReference type="GO" id="GO:0008381">
    <property type="term" value="F:mechanosensitive monoatomic ion channel activity"/>
    <property type="evidence" value="ECO:0007669"/>
    <property type="project" value="UniProtKB-ARBA"/>
</dbReference>